<feature type="region of interest" description="Disordered" evidence="1">
    <location>
        <begin position="1"/>
        <end position="32"/>
    </location>
</feature>
<dbReference type="EMBL" id="JBHRWW010000010">
    <property type="protein sequence ID" value="MFC3689496.1"/>
    <property type="molecule type" value="Genomic_DNA"/>
</dbReference>
<name>A0ABV7WKF9_9MICO</name>
<proteinExistence type="predicted"/>
<dbReference type="RefSeq" id="WP_376984053.1">
    <property type="nucleotide sequence ID" value="NZ_JBHRWW010000010.1"/>
</dbReference>
<reference evidence="3" key="1">
    <citation type="journal article" date="2019" name="Int. J. Syst. Evol. Microbiol.">
        <title>The Global Catalogue of Microorganisms (GCM) 10K type strain sequencing project: providing services to taxonomists for standard genome sequencing and annotation.</title>
        <authorList>
            <consortium name="The Broad Institute Genomics Platform"/>
            <consortium name="The Broad Institute Genome Sequencing Center for Infectious Disease"/>
            <person name="Wu L."/>
            <person name="Ma J."/>
        </authorList>
    </citation>
    <scope>NUCLEOTIDE SEQUENCE [LARGE SCALE GENOMIC DNA]</scope>
    <source>
        <strain evidence="3">NCAIM B.02333</strain>
    </source>
</reference>
<accession>A0ABV7WKF9</accession>
<protein>
    <recommendedName>
        <fullName evidence="4">Flagellar assembly protein FliH/Type III secretion system HrpE domain-containing protein</fullName>
    </recommendedName>
</protein>
<comment type="caution">
    <text evidence="2">The sequence shown here is derived from an EMBL/GenBank/DDBJ whole genome shotgun (WGS) entry which is preliminary data.</text>
</comment>
<gene>
    <name evidence="2" type="ORF">ACFOLH_14185</name>
</gene>
<evidence type="ECO:0000313" key="3">
    <source>
        <dbReference type="Proteomes" id="UP001595685"/>
    </source>
</evidence>
<organism evidence="2 3">
    <name type="scientific">Aquipuribacter hungaricus</name>
    <dbReference type="NCBI Taxonomy" id="545624"/>
    <lineage>
        <taxon>Bacteria</taxon>
        <taxon>Bacillati</taxon>
        <taxon>Actinomycetota</taxon>
        <taxon>Actinomycetes</taxon>
        <taxon>Micrococcales</taxon>
        <taxon>Intrasporangiaceae</taxon>
        <taxon>Aquipuribacter</taxon>
    </lineage>
</organism>
<evidence type="ECO:0008006" key="4">
    <source>
        <dbReference type="Google" id="ProtNLM"/>
    </source>
</evidence>
<evidence type="ECO:0000256" key="1">
    <source>
        <dbReference type="SAM" id="MobiDB-lite"/>
    </source>
</evidence>
<sequence length="228" mass="22598">MSTSELEVRPFVPGSLTGPRERGVADLTADPARDAGRQSGFVTGYATGYSEGLRRAAATVAAQEAARDAALARELDQLRAAAGSALLALRSAAVQVQEDGVVEAGAMAEVVARCAAELAEQVVLSAAPGAGALLARILRGIDGTPAGTVVAVRVDPAGVRALERAGVLQDGLPDGVTVVADPRLGPGDVVVRTGAATVSDLLRPAVAAAAAGFAPGGDASSPFAVAAR</sequence>
<evidence type="ECO:0000313" key="2">
    <source>
        <dbReference type="EMBL" id="MFC3689496.1"/>
    </source>
</evidence>
<dbReference type="Proteomes" id="UP001595685">
    <property type="component" value="Unassembled WGS sequence"/>
</dbReference>
<keyword evidence="3" id="KW-1185">Reference proteome</keyword>